<dbReference type="AlphaFoldDB" id="A0A345UJ37"/>
<dbReference type="EMBL" id="CP027806">
    <property type="protein sequence ID" value="AXJ00489.1"/>
    <property type="molecule type" value="Genomic_DNA"/>
</dbReference>
<dbReference type="Pfam" id="PF13649">
    <property type="entry name" value="Methyltransf_25"/>
    <property type="match status" value="1"/>
</dbReference>
<dbReference type="InterPro" id="IPR041698">
    <property type="entry name" value="Methyltransf_25"/>
</dbReference>
<evidence type="ECO:0000259" key="1">
    <source>
        <dbReference type="Pfam" id="PF13649"/>
    </source>
</evidence>
<dbReference type="RefSeq" id="WP_114983767.1">
    <property type="nucleotide sequence ID" value="NZ_CP027806.1"/>
</dbReference>
<accession>A0A345UJ37</accession>
<sequence>MNETEHKRDSLIQQPEKWISKIIRLTGFRNPEDVIYMLTQGYFPYMNYGMFPVQLSEKFSGHPEEAVNYLQLFELGRSFYPKQADILEIGCGFGYGAQLVAGAAKPKTLLSIDKSQKAISYAIRYMDTQKVTYRHEAFSDRIAPENSLDVIYTVESGGKFPREEDFETAIRLLKKGGIFLIANINTREGLENKRRFAAKAGFTCHAAQDVTPQVKAYLSSDKKMASFNASINKMPFYAPVLWRLFRSSIKEFARLPGSKSFDQLGVSEFYYHFCFIKTEDK</sequence>
<keyword evidence="3" id="KW-1185">Reference proteome</keyword>
<reference evidence="2 3" key="1">
    <citation type="submission" date="2018-03" db="EMBL/GenBank/DDBJ databases">
        <title>Phenotypic and genomic properties of Cyclonatronum proteinivorum gen. nov., sp. nov., a haloalkaliphilic bacteroidete from soda lakes possessing Na+-translocating rhodopsin.</title>
        <authorList>
            <person name="Toshchakov S.V."/>
            <person name="Korzhenkov A."/>
            <person name="Samarov N.I."/>
            <person name="Kublanov I.V."/>
            <person name="Muntyan M.S."/>
            <person name="Sorokin D.Y."/>
        </authorList>
    </citation>
    <scope>NUCLEOTIDE SEQUENCE [LARGE SCALE GENOMIC DNA]</scope>
    <source>
        <strain evidence="2 3">Omega</strain>
    </source>
</reference>
<dbReference type="OrthoDB" id="3896938at2"/>
<dbReference type="KEGG" id="cprv:CYPRO_1226"/>
<keyword evidence="2" id="KW-0808">Transferase</keyword>
<proteinExistence type="predicted"/>
<dbReference type="SUPFAM" id="SSF53335">
    <property type="entry name" value="S-adenosyl-L-methionine-dependent methyltransferases"/>
    <property type="match status" value="1"/>
</dbReference>
<organism evidence="2 3">
    <name type="scientific">Cyclonatronum proteinivorum</name>
    <dbReference type="NCBI Taxonomy" id="1457365"/>
    <lineage>
        <taxon>Bacteria</taxon>
        <taxon>Pseudomonadati</taxon>
        <taxon>Balneolota</taxon>
        <taxon>Balneolia</taxon>
        <taxon>Balneolales</taxon>
        <taxon>Cyclonatronaceae</taxon>
        <taxon>Cyclonatronum</taxon>
    </lineage>
</organism>
<evidence type="ECO:0000313" key="3">
    <source>
        <dbReference type="Proteomes" id="UP000254808"/>
    </source>
</evidence>
<protein>
    <submittedName>
        <fullName evidence="2">SAM-dependent methyltransferase</fullName>
    </submittedName>
</protein>
<dbReference type="Proteomes" id="UP000254808">
    <property type="component" value="Chromosome"/>
</dbReference>
<gene>
    <name evidence="2" type="ORF">CYPRO_1226</name>
</gene>
<name>A0A345UJ37_9BACT</name>
<dbReference type="GO" id="GO:0032259">
    <property type="term" value="P:methylation"/>
    <property type="evidence" value="ECO:0007669"/>
    <property type="project" value="UniProtKB-KW"/>
</dbReference>
<dbReference type="Gene3D" id="3.40.50.150">
    <property type="entry name" value="Vaccinia Virus protein VP39"/>
    <property type="match status" value="1"/>
</dbReference>
<evidence type="ECO:0000313" key="2">
    <source>
        <dbReference type="EMBL" id="AXJ00489.1"/>
    </source>
</evidence>
<dbReference type="InterPro" id="IPR029063">
    <property type="entry name" value="SAM-dependent_MTases_sf"/>
</dbReference>
<feature type="domain" description="Methyltransferase" evidence="1">
    <location>
        <begin position="86"/>
        <end position="177"/>
    </location>
</feature>
<dbReference type="CDD" id="cd02440">
    <property type="entry name" value="AdoMet_MTases"/>
    <property type="match status" value="1"/>
</dbReference>
<keyword evidence="2" id="KW-0489">Methyltransferase</keyword>
<dbReference type="GO" id="GO:0008168">
    <property type="term" value="F:methyltransferase activity"/>
    <property type="evidence" value="ECO:0007669"/>
    <property type="project" value="UniProtKB-KW"/>
</dbReference>